<reference evidence="2" key="1">
    <citation type="journal article" date="2021" name="BMC Genomics">
        <title>Chromosome-level genome assembly and manually-curated proteome of model necrotroph Parastagonospora nodorum Sn15 reveals a genome-wide trove of candidate effector homologs, and redundancy of virulence-related functions within an accessory chromosome.</title>
        <authorList>
            <person name="Bertazzoni S."/>
            <person name="Jones D.A.B."/>
            <person name="Phan H.T."/>
            <person name="Tan K.-C."/>
            <person name="Hane J.K."/>
        </authorList>
    </citation>
    <scope>NUCLEOTIDE SEQUENCE [LARGE SCALE GENOMIC DNA]</scope>
    <source>
        <strain evidence="2">SN15 / ATCC MYA-4574 / FGSC 10173)</strain>
    </source>
</reference>
<name>A0A7U2ENN3_PHANO</name>
<sequence length="126" mass="13774">MFGGIETVDESERLTKTCDLKSRRPDYFMILKEGRKEGRKHRSHASICCCHWAAAELVENSVDMLSADVMRVLVSDAHVRMSGSIGFKSHCPPDLPNGCVFDAGRSNSHGGCGGCGGCDQGRQEKR</sequence>
<organism evidence="1 2">
    <name type="scientific">Phaeosphaeria nodorum (strain SN15 / ATCC MYA-4574 / FGSC 10173)</name>
    <name type="common">Glume blotch fungus</name>
    <name type="synonym">Parastagonospora nodorum</name>
    <dbReference type="NCBI Taxonomy" id="321614"/>
    <lineage>
        <taxon>Eukaryota</taxon>
        <taxon>Fungi</taxon>
        <taxon>Dikarya</taxon>
        <taxon>Ascomycota</taxon>
        <taxon>Pezizomycotina</taxon>
        <taxon>Dothideomycetes</taxon>
        <taxon>Pleosporomycetidae</taxon>
        <taxon>Pleosporales</taxon>
        <taxon>Pleosporineae</taxon>
        <taxon>Phaeosphaeriaceae</taxon>
        <taxon>Parastagonospora</taxon>
    </lineage>
</organism>
<accession>A0A7U2ENN3</accession>
<dbReference type="Proteomes" id="UP000663193">
    <property type="component" value="Chromosome 1"/>
</dbReference>
<protein>
    <submittedName>
        <fullName evidence="1">Uncharacterized protein</fullName>
    </submittedName>
</protein>
<dbReference type="VEuPathDB" id="FungiDB:JI435_400150"/>
<evidence type="ECO:0000313" key="1">
    <source>
        <dbReference type="EMBL" id="QRC90122.1"/>
    </source>
</evidence>
<keyword evidence="2" id="KW-1185">Reference proteome</keyword>
<evidence type="ECO:0000313" key="2">
    <source>
        <dbReference type="Proteomes" id="UP000663193"/>
    </source>
</evidence>
<dbReference type="EMBL" id="CP069023">
    <property type="protein sequence ID" value="QRC90122.1"/>
    <property type="molecule type" value="Genomic_DNA"/>
</dbReference>
<dbReference type="AlphaFoldDB" id="A0A7U2ENN3"/>
<proteinExistence type="predicted"/>
<gene>
    <name evidence="1" type="ORF">JI435_400150</name>
</gene>